<accession>A0ABV5JVH1</accession>
<organism evidence="1 2">
    <name type="scientific">Dietzia aerolata</name>
    <dbReference type="NCBI Taxonomy" id="595984"/>
    <lineage>
        <taxon>Bacteria</taxon>
        <taxon>Bacillati</taxon>
        <taxon>Actinomycetota</taxon>
        <taxon>Actinomycetes</taxon>
        <taxon>Mycobacteriales</taxon>
        <taxon>Dietziaceae</taxon>
        <taxon>Dietzia</taxon>
    </lineage>
</organism>
<proteinExistence type="predicted"/>
<keyword evidence="2" id="KW-1185">Reference proteome</keyword>
<protein>
    <recommendedName>
        <fullName evidence="3">Ribosomally synthesized peptide with SipW-like signal peptide</fullName>
    </recommendedName>
</protein>
<dbReference type="RefSeq" id="WP_182631226.1">
    <property type="nucleotide sequence ID" value="NZ_JAALDM010000040.1"/>
</dbReference>
<reference evidence="1 2" key="1">
    <citation type="submission" date="2024-09" db="EMBL/GenBank/DDBJ databases">
        <authorList>
            <person name="Sun Q."/>
            <person name="Mori K."/>
        </authorList>
    </citation>
    <scope>NUCLEOTIDE SEQUENCE [LARGE SCALE GENOMIC DNA]</scope>
    <source>
        <strain evidence="1 2">CCM 7659</strain>
    </source>
</reference>
<gene>
    <name evidence="1" type="ORF">ACFFVD_12965</name>
</gene>
<dbReference type="Proteomes" id="UP001589700">
    <property type="component" value="Unassembled WGS sequence"/>
</dbReference>
<evidence type="ECO:0000313" key="1">
    <source>
        <dbReference type="EMBL" id="MFB9260714.1"/>
    </source>
</evidence>
<dbReference type="EMBL" id="JBHMDY010000008">
    <property type="protein sequence ID" value="MFB9260714.1"/>
    <property type="molecule type" value="Genomic_DNA"/>
</dbReference>
<sequence>MATLRKNPWRDYRWRESGWTRARAVLALGMVFGLGTVGTMAQWSQTVTAETGLFSSSAGTVDVTINGQNPGVVLSGIPQLGKGQSASTMVNLQNNGTANLKYSVNLAVAELGSGVDLKGQPAGNASNLRNNMTVSLFAGATSNGTTCTGGTQITTPSPPVTFTGLRTDVALNAGVWDSYCVLASVSSNAPTDSRVARVGVTFSFNASIA</sequence>
<evidence type="ECO:0000313" key="2">
    <source>
        <dbReference type="Proteomes" id="UP001589700"/>
    </source>
</evidence>
<evidence type="ECO:0008006" key="3">
    <source>
        <dbReference type="Google" id="ProtNLM"/>
    </source>
</evidence>
<name>A0ABV5JVH1_9ACTN</name>
<comment type="caution">
    <text evidence="1">The sequence shown here is derived from an EMBL/GenBank/DDBJ whole genome shotgun (WGS) entry which is preliminary data.</text>
</comment>